<dbReference type="OrthoDB" id="765837at2759"/>
<dbReference type="InterPro" id="IPR006476">
    <property type="entry name" value="CHP01589_pln"/>
</dbReference>
<accession>A0A9W7MII6</accession>
<dbReference type="Proteomes" id="UP001165190">
    <property type="component" value="Unassembled WGS sequence"/>
</dbReference>
<sequence>MCQKHQFPCLHCHPHDYIRMVQHMIESCLVFQMSKDECVKALTEHANIEPTITLTVWEELLKENKAFFREYFQASSPTQRRQWNFSF</sequence>
<dbReference type="PANTHER" id="PTHR31871:SF5">
    <property type="entry name" value="TRANSMEMBRANE PROTEIN"/>
    <property type="match status" value="1"/>
</dbReference>
<gene>
    <name evidence="1" type="ORF">HRI_003583300</name>
</gene>
<dbReference type="NCBIfam" id="TIGR01589">
    <property type="entry name" value="A_thal_3526"/>
    <property type="match status" value="1"/>
</dbReference>
<keyword evidence="2" id="KW-1185">Reference proteome</keyword>
<evidence type="ECO:0000313" key="1">
    <source>
        <dbReference type="EMBL" id="GMI99140.1"/>
    </source>
</evidence>
<dbReference type="EMBL" id="BSYR01000034">
    <property type="protein sequence ID" value="GMI99140.1"/>
    <property type="molecule type" value="Genomic_DNA"/>
</dbReference>
<reference evidence="1" key="1">
    <citation type="submission" date="2023-05" db="EMBL/GenBank/DDBJ databases">
        <title>Genome and transcriptome analyses reveal genes involved in the formation of fine ridges on petal epidermal cells in Hibiscus trionum.</title>
        <authorList>
            <person name="Koshimizu S."/>
            <person name="Masuda S."/>
            <person name="Ishii T."/>
            <person name="Shirasu K."/>
            <person name="Hoshino A."/>
            <person name="Arita M."/>
        </authorList>
    </citation>
    <scope>NUCLEOTIDE SEQUENCE</scope>
    <source>
        <strain evidence="1">Hamamatsu line</strain>
    </source>
</reference>
<organism evidence="1 2">
    <name type="scientific">Hibiscus trionum</name>
    <name type="common">Flower of an hour</name>
    <dbReference type="NCBI Taxonomy" id="183268"/>
    <lineage>
        <taxon>Eukaryota</taxon>
        <taxon>Viridiplantae</taxon>
        <taxon>Streptophyta</taxon>
        <taxon>Embryophyta</taxon>
        <taxon>Tracheophyta</taxon>
        <taxon>Spermatophyta</taxon>
        <taxon>Magnoliopsida</taxon>
        <taxon>eudicotyledons</taxon>
        <taxon>Gunneridae</taxon>
        <taxon>Pentapetalae</taxon>
        <taxon>rosids</taxon>
        <taxon>malvids</taxon>
        <taxon>Malvales</taxon>
        <taxon>Malvaceae</taxon>
        <taxon>Malvoideae</taxon>
        <taxon>Hibiscus</taxon>
    </lineage>
</organism>
<dbReference type="PANTHER" id="PTHR31871">
    <property type="entry name" value="OS02G0137100 PROTEIN"/>
    <property type="match status" value="1"/>
</dbReference>
<name>A0A9W7MII6_HIBTR</name>
<comment type="caution">
    <text evidence="1">The sequence shown here is derived from an EMBL/GenBank/DDBJ whole genome shotgun (WGS) entry which is preliminary data.</text>
</comment>
<evidence type="ECO:0000313" key="2">
    <source>
        <dbReference type="Proteomes" id="UP001165190"/>
    </source>
</evidence>
<dbReference type="AlphaFoldDB" id="A0A9W7MII6"/>
<dbReference type="Pfam" id="PF09713">
    <property type="entry name" value="A_thal_3526"/>
    <property type="match status" value="1"/>
</dbReference>
<protein>
    <recommendedName>
        <fullName evidence="3">Angiotensin-converting enzyme 2</fullName>
    </recommendedName>
</protein>
<proteinExistence type="predicted"/>
<evidence type="ECO:0008006" key="3">
    <source>
        <dbReference type="Google" id="ProtNLM"/>
    </source>
</evidence>